<sequence length="155" mass="15948">MGRDAPPDPPAEKSVILHASCVSVEGRALLIRGASGRGKSALALQMIALGARLVADDRVVLSIEAGQIRAAAPAAIAGLIEARGLGLLRAPAAPAEVAYVLDLDQPETARLPDPLETTLLGQPVPLLRAPPAPIDAAALMQLLRAGRVAPEWPNS</sequence>
<keyword evidence="2" id="KW-0808">Transferase</keyword>
<dbReference type="RefSeq" id="WP_092368288.1">
    <property type="nucleotide sequence ID" value="NZ_BMGV01000008.1"/>
</dbReference>
<dbReference type="Pfam" id="PF07475">
    <property type="entry name" value="Hpr_kinase_C"/>
    <property type="match status" value="1"/>
</dbReference>
<evidence type="ECO:0000313" key="3">
    <source>
        <dbReference type="Proteomes" id="UP000199379"/>
    </source>
</evidence>
<dbReference type="Gene3D" id="3.40.50.300">
    <property type="entry name" value="P-loop containing nucleotide triphosphate hydrolases"/>
    <property type="match status" value="1"/>
</dbReference>
<dbReference type="GO" id="GO:0000155">
    <property type="term" value="F:phosphorelay sensor kinase activity"/>
    <property type="evidence" value="ECO:0007669"/>
    <property type="project" value="InterPro"/>
</dbReference>
<dbReference type="EMBL" id="FNYD01000008">
    <property type="protein sequence ID" value="SEJ88529.1"/>
    <property type="molecule type" value="Genomic_DNA"/>
</dbReference>
<dbReference type="GO" id="GO:0006109">
    <property type="term" value="P:regulation of carbohydrate metabolic process"/>
    <property type="evidence" value="ECO:0007669"/>
    <property type="project" value="InterPro"/>
</dbReference>
<proteinExistence type="predicted"/>
<feature type="domain" description="HPr kinase/phosphorylase C-terminal" evidence="1">
    <location>
        <begin position="14"/>
        <end position="89"/>
    </location>
</feature>
<name>A0A1H7CFQ3_9RHOB</name>
<evidence type="ECO:0000259" key="1">
    <source>
        <dbReference type="Pfam" id="PF07475"/>
    </source>
</evidence>
<dbReference type="AlphaFoldDB" id="A0A1H7CFQ3"/>
<dbReference type="OrthoDB" id="8326226at2"/>
<dbReference type="STRING" id="1227549.SAMN05444007_108103"/>
<evidence type="ECO:0000313" key="2">
    <source>
        <dbReference type="EMBL" id="SEJ88529.1"/>
    </source>
</evidence>
<dbReference type="InterPro" id="IPR011104">
    <property type="entry name" value="Hpr_kin/Pase_C"/>
</dbReference>
<dbReference type="InterPro" id="IPR027417">
    <property type="entry name" value="P-loop_NTPase"/>
</dbReference>
<protein>
    <submittedName>
        <fullName evidence="2">Hpr(Ser) kinase/phosphatase</fullName>
    </submittedName>
</protein>
<gene>
    <name evidence="2" type="ORF">SAMN05444007_108103</name>
</gene>
<dbReference type="Proteomes" id="UP000199379">
    <property type="component" value="Unassembled WGS sequence"/>
</dbReference>
<keyword evidence="3" id="KW-1185">Reference proteome</keyword>
<accession>A0A1H7CFQ3</accession>
<dbReference type="GO" id="GO:0005524">
    <property type="term" value="F:ATP binding"/>
    <property type="evidence" value="ECO:0007669"/>
    <property type="project" value="InterPro"/>
</dbReference>
<organism evidence="2 3">
    <name type="scientific">Cribrihabitans marinus</name>
    <dbReference type="NCBI Taxonomy" id="1227549"/>
    <lineage>
        <taxon>Bacteria</taxon>
        <taxon>Pseudomonadati</taxon>
        <taxon>Pseudomonadota</taxon>
        <taxon>Alphaproteobacteria</taxon>
        <taxon>Rhodobacterales</taxon>
        <taxon>Paracoccaceae</taxon>
        <taxon>Cribrihabitans</taxon>
    </lineage>
</organism>
<keyword evidence="2" id="KW-0418">Kinase</keyword>
<reference evidence="2 3" key="1">
    <citation type="submission" date="2016-10" db="EMBL/GenBank/DDBJ databases">
        <authorList>
            <person name="de Groot N.N."/>
        </authorList>
    </citation>
    <scope>NUCLEOTIDE SEQUENCE [LARGE SCALE GENOMIC DNA]</scope>
    <source>
        <strain evidence="2 3">DSM 29340</strain>
    </source>
</reference>
<dbReference type="SUPFAM" id="SSF53795">
    <property type="entry name" value="PEP carboxykinase-like"/>
    <property type="match status" value="1"/>
</dbReference>